<keyword evidence="8" id="KW-0299">Galactose metabolism</keyword>
<protein>
    <recommendedName>
        <fullName evidence="6 11">UDP-glucose 4-epimerase</fullName>
        <ecNumber evidence="5 11">5.1.3.2</ecNumber>
    </recommendedName>
</protein>
<evidence type="ECO:0000256" key="1">
    <source>
        <dbReference type="ARBA" id="ARBA00000083"/>
    </source>
</evidence>
<keyword evidence="7 11" id="KW-0520">NAD</keyword>
<dbReference type="InterPro" id="IPR001509">
    <property type="entry name" value="Epimerase_deHydtase"/>
</dbReference>
<dbReference type="PANTHER" id="PTHR43725">
    <property type="entry name" value="UDP-GLUCOSE 4-EPIMERASE"/>
    <property type="match status" value="1"/>
</dbReference>
<comment type="pathway">
    <text evidence="3 11">Carbohydrate metabolism; galactose metabolism.</text>
</comment>
<dbReference type="Proteomes" id="UP000076567">
    <property type="component" value="Unassembled WGS sequence"/>
</dbReference>
<gene>
    <name evidence="13" type="ORF">AWM68_13415</name>
</gene>
<dbReference type="Pfam" id="PF01370">
    <property type="entry name" value="Epimerase"/>
    <property type="match status" value="1"/>
</dbReference>
<dbReference type="OrthoDB" id="9801785at2"/>
<comment type="caution">
    <text evidence="13">The sequence shown here is derived from an EMBL/GenBank/DDBJ whole genome shotgun (WGS) entry which is preliminary data.</text>
</comment>
<evidence type="ECO:0000256" key="5">
    <source>
        <dbReference type="ARBA" id="ARBA00013189"/>
    </source>
</evidence>
<reference evidence="14" key="1">
    <citation type="submission" date="2016-01" db="EMBL/GenBank/DDBJ databases">
        <title>Draft genome of Chromobacterium sp. F49.</title>
        <authorList>
            <person name="Hong K.W."/>
        </authorList>
    </citation>
    <scope>NUCLEOTIDE SEQUENCE [LARGE SCALE GENOMIC DNA]</scope>
    <source>
        <strain evidence="14">P7IIIA</strain>
    </source>
</reference>
<keyword evidence="9 11" id="KW-0413">Isomerase</keyword>
<evidence type="ECO:0000256" key="6">
    <source>
        <dbReference type="ARBA" id="ARBA00018569"/>
    </source>
</evidence>
<comment type="catalytic activity">
    <reaction evidence="1 11">
        <text>UDP-alpha-D-glucose = UDP-alpha-D-galactose</text>
        <dbReference type="Rhea" id="RHEA:22168"/>
        <dbReference type="ChEBI" id="CHEBI:58885"/>
        <dbReference type="ChEBI" id="CHEBI:66914"/>
        <dbReference type="EC" id="5.1.3.2"/>
    </reaction>
</comment>
<feature type="domain" description="NAD-dependent epimerase/dehydratase" evidence="12">
    <location>
        <begin position="2"/>
        <end position="252"/>
    </location>
</feature>
<dbReference type="SUPFAM" id="SSF51735">
    <property type="entry name" value="NAD(P)-binding Rossmann-fold domains"/>
    <property type="match status" value="1"/>
</dbReference>
<sequence length="330" mass="36412">MILVVGGAGYIGSHTIKEILSKGYEVVVLDNLSTGHKESLDSRVQFVEGNLGNEELLDHVFTTYSIEAVMHFAANSLVGESVQDPAKYYTNNVAATLTLLQKMKEYNVSNFIFSSTAATYGIPETTPITETTPVAPINPYGRSKLMVEHMLEDFHAAYGMNYVALRYFNAAGAYETGEIGEDHTPESHLIPIVLQHLLGQRGTISVFGTDYHTADGTCIRDYIHVTDLAKAHVLSLESLLNGKNTNAIYNLGTGKGYSVREIIETCEDVTGMKATIIEADRRAGDPDELVASADKIYRELGWTPEYSLERIIESAWNWHRSHPAGFKVTQ</sequence>
<dbReference type="GO" id="GO:0003978">
    <property type="term" value="F:UDP-glucose 4-epimerase activity"/>
    <property type="evidence" value="ECO:0007669"/>
    <property type="project" value="UniProtKB-UniRule"/>
</dbReference>
<dbReference type="Gene3D" id="3.90.25.10">
    <property type="entry name" value="UDP-galactose 4-epimerase, domain 1"/>
    <property type="match status" value="1"/>
</dbReference>
<evidence type="ECO:0000256" key="10">
    <source>
        <dbReference type="ARBA" id="ARBA00023277"/>
    </source>
</evidence>
<accession>A0A161RRZ5</accession>
<name>A0A161RRZ5_9BACL</name>
<dbReference type="NCBIfam" id="TIGR01179">
    <property type="entry name" value="galE"/>
    <property type="match status" value="1"/>
</dbReference>
<proteinExistence type="inferred from homology"/>
<evidence type="ECO:0000256" key="11">
    <source>
        <dbReference type="RuleBase" id="RU366046"/>
    </source>
</evidence>
<dbReference type="EMBL" id="LRFC01000038">
    <property type="protein sequence ID" value="KZE64099.1"/>
    <property type="molecule type" value="Genomic_DNA"/>
</dbReference>
<comment type="cofactor">
    <cofactor evidence="2 11">
        <name>NAD(+)</name>
        <dbReference type="ChEBI" id="CHEBI:57540"/>
    </cofactor>
</comment>
<dbReference type="PANTHER" id="PTHR43725:SF53">
    <property type="entry name" value="UDP-ARABINOSE 4-EPIMERASE 1"/>
    <property type="match status" value="1"/>
</dbReference>
<dbReference type="UniPathway" id="UPA00214"/>
<evidence type="ECO:0000256" key="4">
    <source>
        <dbReference type="ARBA" id="ARBA00007637"/>
    </source>
</evidence>
<keyword evidence="14" id="KW-1185">Reference proteome</keyword>
<dbReference type="AlphaFoldDB" id="A0A161RRZ5"/>
<evidence type="ECO:0000256" key="7">
    <source>
        <dbReference type="ARBA" id="ARBA00023027"/>
    </source>
</evidence>
<organism evidence="13 14">
    <name type="scientific">Fictibacillus phosphorivorans</name>
    <dbReference type="NCBI Taxonomy" id="1221500"/>
    <lineage>
        <taxon>Bacteria</taxon>
        <taxon>Bacillati</taxon>
        <taxon>Bacillota</taxon>
        <taxon>Bacilli</taxon>
        <taxon>Bacillales</taxon>
        <taxon>Fictibacillaceae</taxon>
        <taxon>Fictibacillus</taxon>
    </lineage>
</organism>
<dbReference type="RefSeq" id="WP_066245126.1">
    <property type="nucleotide sequence ID" value="NZ_LRFC01000038.1"/>
</dbReference>
<evidence type="ECO:0000313" key="13">
    <source>
        <dbReference type="EMBL" id="KZE64099.1"/>
    </source>
</evidence>
<keyword evidence="10 11" id="KW-0119">Carbohydrate metabolism</keyword>
<comment type="similarity">
    <text evidence="4 11">Belongs to the NAD(P)-dependent epimerase/dehydratase family.</text>
</comment>
<evidence type="ECO:0000256" key="3">
    <source>
        <dbReference type="ARBA" id="ARBA00004947"/>
    </source>
</evidence>
<dbReference type="CDD" id="cd05247">
    <property type="entry name" value="UDP_G4E_1_SDR_e"/>
    <property type="match status" value="1"/>
</dbReference>
<evidence type="ECO:0000256" key="8">
    <source>
        <dbReference type="ARBA" id="ARBA00023144"/>
    </source>
</evidence>
<comment type="subunit">
    <text evidence="11">Homodimer.</text>
</comment>
<evidence type="ECO:0000256" key="2">
    <source>
        <dbReference type="ARBA" id="ARBA00001911"/>
    </source>
</evidence>
<evidence type="ECO:0000256" key="9">
    <source>
        <dbReference type="ARBA" id="ARBA00023235"/>
    </source>
</evidence>
<dbReference type="InterPro" id="IPR005886">
    <property type="entry name" value="UDP_G4E"/>
</dbReference>
<dbReference type="GO" id="GO:0006012">
    <property type="term" value="P:galactose metabolic process"/>
    <property type="evidence" value="ECO:0007669"/>
    <property type="project" value="UniProtKB-UniPathway"/>
</dbReference>
<dbReference type="Gene3D" id="3.40.50.720">
    <property type="entry name" value="NAD(P)-binding Rossmann-like Domain"/>
    <property type="match status" value="1"/>
</dbReference>
<evidence type="ECO:0000259" key="12">
    <source>
        <dbReference type="Pfam" id="PF01370"/>
    </source>
</evidence>
<dbReference type="InterPro" id="IPR036291">
    <property type="entry name" value="NAD(P)-bd_dom_sf"/>
</dbReference>
<dbReference type="EC" id="5.1.3.2" evidence="5 11"/>
<evidence type="ECO:0000313" key="14">
    <source>
        <dbReference type="Proteomes" id="UP000076567"/>
    </source>
</evidence>